<feature type="region of interest" description="Disordered" evidence="1">
    <location>
        <begin position="31"/>
        <end position="101"/>
    </location>
</feature>
<keyword evidence="4" id="KW-1185">Reference proteome</keyword>
<evidence type="ECO:0000259" key="2">
    <source>
        <dbReference type="Pfam" id="PF14416"/>
    </source>
</evidence>
<name>A0A835KRC8_9POAL</name>
<protein>
    <recommendedName>
        <fullName evidence="2">Trichome birefringence-like N-terminal domain-containing protein</fullName>
    </recommendedName>
</protein>
<reference evidence="3" key="1">
    <citation type="submission" date="2020-07" db="EMBL/GenBank/DDBJ databases">
        <title>Genome sequence and genetic diversity analysis of an under-domesticated orphan crop, white fonio (Digitaria exilis).</title>
        <authorList>
            <person name="Bennetzen J.L."/>
            <person name="Chen S."/>
            <person name="Ma X."/>
            <person name="Wang X."/>
            <person name="Yssel A.E.J."/>
            <person name="Chaluvadi S.R."/>
            <person name="Johnson M."/>
            <person name="Gangashetty P."/>
            <person name="Hamidou F."/>
            <person name="Sanogo M.D."/>
            <person name="Zwaenepoel A."/>
            <person name="Wallace J."/>
            <person name="Van De Peer Y."/>
            <person name="Van Deynze A."/>
        </authorList>
    </citation>
    <scope>NUCLEOTIDE SEQUENCE</scope>
    <source>
        <tissue evidence="3">Leaves</tissue>
    </source>
</reference>
<proteinExistence type="predicted"/>
<comment type="caution">
    <text evidence="3">The sequence shown here is derived from an EMBL/GenBank/DDBJ whole genome shotgun (WGS) entry which is preliminary data.</text>
</comment>
<evidence type="ECO:0000313" key="3">
    <source>
        <dbReference type="EMBL" id="KAF8768996.1"/>
    </source>
</evidence>
<dbReference type="Pfam" id="PF14416">
    <property type="entry name" value="PMR5N"/>
    <property type="match status" value="1"/>
</dbReference>
<dbReference type="EMBL" id="JACEFO010000486">
    <property type="protein sequence ID" value="KAF8768996.1"/>
    <property type="molecule type" value="Genomic_DNA"/>
</dbReference>
<feature type="compositionally biased region" description="Low complexity" evidence="1">
    <location>
        <begin position="80"/>
        <end position="95"/>
    </location>
</feature>
<dbReference type="Proteomes" id="UP000636709">
    <property type="component" value="Unassembled WGS sequence"/>
</dbReference>
<evidence type="ECO:0000313" key="4">
    <source>
        <dbReference type="Proteomes" id="UP000636709"/>
    </source>
</evidence>
<organism evidence="3 4">
    <name type="scientific">Digitaria exilis</name>
    <dbReference type="NCBI Taxonomy" id="1010633"/>
    <lineage>
        <taxon>Eukaryota</taxon>
        <taxon>Viridiplantae</taxon>
        <taxon>Streptophyta</taxon>
        <taxon>Embryophyta</taxon>
        <taxon>Tracheophyta</taxon>
        <taxon>Spermatophyta</taxon>
        <taxon>Magnoliopsida</taxon>
        <taxon>Liliopsida</taxon>
        <taxon>Poales</taxon>
        <taxon>Poaceae</taxon>
        <taxon>PACMAD clade</taxon>
        <taxon>Panicoideae</taxon>
        <taxon>Panicodae</taxon>
        <taxon>Paniceae</taxon>
        <taxon>Anthephorinae</taxon>
        <taxon>Digitaria</taxon>
    </lineage>
</organism>
<sequence>MPRRPPALRQRQTIPRAVALLPPICRRAAHHTSHDHTTYLSSSLAKKSKRRLGTRGAVEWEIGRRRRRRRGDGERELQPSTSARLGARAASGARGSPRRGRAPELVAAAAPSGPSFERIAFAFFLASLALGALLRAVPVRLQPPGPDGVVAEFAGENLESCDVFDGIWVPDERYPLYNSSRCPFAERVQLPGQWEEGRRLPQVAVEAPGCDLPRSVPVLCCSG</sequence>
<dbReference type="InterPro" id="IPR025846">
    <property type="entry name" value="TBL_N"/>
</dbReference>
<accession>A0A835KRC8</accession>
<evidence type="ECO:0000256" key="1">
    <source>
        <dbReference type="SAM" id="MobiDB-lite"/>
    </source>
</evidence>
<dbReference type="AlphaFoldDB" id="A0A835KRC8"/>
<feature type="domain" description="Trichome birefringence-like N-terminal" evidence="2">
    <location>
        <begin position="159"/>
        <end position="187"/>
    </location>
</feature>
<gene>
    <name evidence="3" type="ORF">HU200_007054</name>
</gene>